<dbReference type="GO" id="GO:0055085">
    <property type="term" value="P:transmembrane transport"/>
    <property type="evidence" value="ECO:0007669"/>
    <property type="project" value="InterPro"/>
</dbReference>
<dbReference type="Pfam" id="PF03739">
    <property type="entry name" value="LptF_LptG"/>
    <property type="match status" value="1"/>
</dbReference>
<reference evidence="7 8" key="1">
    <citation type="submission" date="2016-10" db="EMBL/GenBank/DDBJ databases">
        <authorList>
            <person name="de Groot N.N."/>
        </authorList>
    </citation>
    <scope>NUCLEOTIDE SEQUENCE [LARGE SCALE GENOMIC DNA]</scope>
    <source>
        <strain evidence="7 8">CGMCC 1.8891</strain>
    </source>
</reference>
<keyword evidence="4 6" id="KW-1133">Transmembrane helix</keyword>
<sequence>MRLDLYFARRYIRALLMVLGVFAGLIAMVESLDQIRNFSGVEISGTAILGMALLRVPTTLYEILPIVVMIATLTLFLGLARSSELVVARASGRGAMRSLVPIAIVAFVFGLFSVAVLNPFTAATERAYDQRETLYLQGERQVFSVSDEGLWLREGTGSGQMVIRATRSNLDGSILYDVSFLGFTTEGLPMFRIEALDARIEDGQWVLTEAKRWPLQGAANPEAAATSHARLTLPTSLSLEEIRDRFGSAEAVSIWDMSAYIKKLEDAGFSARSYKMWLQSELALPFAFVAMMLIAAGFTMRHTRLGRTSTLVVTAIILAFGFYFLRSFAIVMGQNGLLPITLAAWGPPLAVILATLALLLHLEDG</sequence>
<dbReference type="PANTHER" id="PTHR33529">
    <property type="entry name" value="SLR0882 PROTEIN-RELATED"/>
    <property type="match status" value="1"/>
</dbReference>
<feature type="transmembrane region" description="Helical" evidence="6">
    <location>
        <begin position="99"/>
        <end position="121"/>
    </location>
</feature>
<dbReference type="NCBIfam" id="TIGR04408">
    <property type="entry name" value="LptG_lptG"/>
    <property type="match status" value="1"/>
</dbReference>
<dbReference type="GeneID" id="98665409"/>
<dbReference type="PANTHER" id="PTHR33529:SF2">
    <property type="entry name" value="LIPOPOLYSACCHARIDE EXPORT SYSTEM PERMEASE PROTEIN LPTG"/>
    <property type="match status" value="1"/>
</dbReference>
<dbReference type="EMBL" id="FORY01000008">
    <property type="protein sequence ID" value="SFJ70499.1"/>
    <property type="molecule type" value="Genomic_DNA"/>
</dbReference>
<evidence type="ECO:0000256" key="6">
    <source>
        <dbReference type="SAM" id="Phobius"/>
    </source>
</evidence>
<evidence type="ECO:0000256" key="4">
    <source>
        <dbReference type="ARBA" id="ARBA00022989"/>
    </source>
</evidence>
<keyword evidence="5 6" id="KW-0472">Membrane</keyword>
<dbReference type="InterPro" id="IPR030923">
    <property type="entry name" value="LptG"/>
</dbReference>
<feature type="transmembrane region" description="Helical" evidence="6">
    <location>
        <begin position="282"/>
        <end position="300"/>
    </location>
</feature>
<evidence type="ECO:0000256" key="3">
    <source>
        <dbReference type="ARBA" id="ARBA00022692"/>
    </source>
</evidence>
<name>A0A1I3TJB0_9RHOB</name>
<evidence type="ECO:0000256" key="5">
    <source>
        <dbReference type="ARBA" id="ARBA00023136"/>
    </source>
</evidence>
<evidence type="ECO:0000313" key="8">
    <source>
        <dbReference type="Proteomes" id="UP000183299"/>
    </source>
</evidence>
<dbReference type="Proteomes" id="UP000183299">
    <property type="component" value="Unassembled WGS sequence"/>
</dbReference>
<keyword evidence="3 6" id="KW-0812">Transmembrane</keyword>
<keyword evidence="2" id="KW-1003">Cell membrane</keyword>
<dbReference type="AlphaFoldDB" id="A0A1I3TJB0"/>
<comment type="subcellular location">
    <subcellularLocation>
        <location evidence="1">Cell membrane</location>
        <topology evidence="1">Multi-pass membrane protein</topology>
    </subcellularLocation>
</comment>
<gene>
    <name evidence="7" type="ORF">SAMN04488138_108146</name>
</gene>
<evidence type="ECO:0000313" key="7">
    <source>
        <dbReference type="EMBL" id="SFJ70499.1"/>
    </source>
</evidence>
<dbReference type="GO" id="GO:0015920">
    <property type="term" value="P:lipopolysaccharide transport"/>
    <property type="evidence" value="ECO:0007669"/>
    <property type="project" value="TreeGrafter"/>
</dbReference>
<evidence type="ECO:0000256" key="1">
    <source>
        <dbReference type="ARBA" id="ARBA00004651"/>
    </source>
</evidence>
<accession>A0A1I3TJB0</accession>
<dbReference type="RefSeq" id="WP_066599863.1">
    <property type="nucleotide sequence ID" value="NZ_FORY01000008.1"/>
</dbReference>
<keyword evidence="8" id="KW-1185">Reference proteome</keyword>
<feature type="transmembrane region" description="Helical" evidence="6">
    <location>
        <begin position="337"/>
        <end position="362"/>
    </location>
</feature>
<evidence type="ECO:0000256" key="2">
    <source>
        <dbReference type="ARBA" id="ARBA00022475"/>
    </source>
</evidence>
<feature type="transmembrane region" description="Helical" evidence="6">
    <location>
        <begin position="306"/>
        <end position="325"/>
    </location>
</feature>
<dbReference type="InterPro" id="IPR005495">
    <property type="entry name" value="LptG/LptF_permease"/>
</dbReference>
<dbReference type="GO" id="GO:0043190">
    <property type="term" value="C:ATP-binding cassette (ABC) transporter complex"/>
    <property type="evidence" value="ECO:0007669"/>
    <property type="project" value="InterPro"/>
</dbReference>
<organism evidence="7 8">
    <name type="scientific">Celeribacter halophilus</name>
    <dbReference type="NCBI Taxonomy" id="576117"/>
    <lineage>
        <taxon>Bacteria</taxon>
        <taxon>Pseudomonadati</taxon>
        <taxon>Pseudomonadota</taxon>
        <taxon>Alphaproteobacteria</taxon>
        <taxon>Rhodobacterales</taxon>
        <taxon>Roseobacteraceae</taxon>
        <taxon>Celeribacter</taxon>
    </lineage>
</organism>
<feature type="transmembrane region" description="Helical" evidence="6">
    <location>
        <begin position="12"/>
        <end position="29"/>
    </location>
</feature>
<dbReference type="STRING" id="576117.SAMN04488138_108146"/>
<proteinExistence type="predicted"/>
<dbReference type="OrthoDB" id="9798468at2"/>
<protein>
    <submittedName>
        <fullName evidence="7">Lipopolysaccharide export system permease protein</fullName>
    </submittedName>
</protein>
<feature type="transmembrane region" description="Helical" evidence="6">
    <location>
        <begin position="61"/>
        <end position="79"/>
    </location>
</feature>